<dbReference type="GO" id="GO:0008270">
    <property type="term" value="F:zinc ion binding"/>
    <property type="evidence" value="ECO:0007669"/>
    <property type="project" value="InterPro"/>
</dbReference>
<evidence type="ECO:0000313" key="2">
    <source>
        <dbReference type="EMBL" id="OOQ61776.1"/>
    </source>
</evidence>
<dbReference type="AlphaFoldDB" id="A0A1S9PLD5"/>
<evidence type="ECO:0000259" key="1">
    <source>
        <dbReference type="SMART" id="SM00507"/>
    </source>
</evidence>
<comment type="caution">
    <text evidence="2">The sequence shown here is derived from an EMBL/GenBank/DDBJ whole genome shotgun (WGS) entry which is preliminary data.</text>
</comment>
<sequence>MTNEFLELYISAFDKKAHGREYYFVSVKPQSEDITYAAFFSLWIRYREDIKPNISFSERRICSVDPEIIRRNFKGAGEQVAIIDNKKELTASLYIGGHFLIEDDVMKENWSEILAPKIIIQSYSHGIIDYNIVAKPQLARFAKGKLRMEIMTRDGLCCRVCGKSPDDERYLTLEVHHIKPWEEGGITEPSNLITLCNLCHEGITEVDRKLLWKKVGVDFQFQNHLIYKNAPTLTHVIDNAVQFKIDKKMSP</sequence>
<dbReference type="InterPro" id="IPR003615">
    <property type="entry name" value="HNH_nuc"/>
</dbReference>
<reference evidence="2 3" key="1">
    <citation type="submission" date="2016-07" db="EMBL/GenBank/DDBJ databases">
        <title>Genomic analysis of zinc-resistant bacterium Mucilaginibacter pedocola TBZ30.</title>
        <authorList>
            <person name="Huang J."/>
            <person name="Tang J."/>
        </authorList>
    </citation>
    <scope>NUCLEOTIDE SEQUENCE [LARGE SCALE GENOMIC DNA]</scope>
    <source>
        <strain evidence="2 3">TBZ30</strain>
    </source>
</reference>
<dbReference type="RefSeq" id="WP_078345955.1">
    <property type="nucleotide sequence ID" value="NZ_MBTF01000001.1"/>
</dbReference>
<evidence type="ECO:0000313" key="3">
    <source>
        <dbReference type="Proteomes" id="UP000189739"/>
    </source>
</evidence>
<keyword evidence="3" id="KW-1185">Reference proteome</keyword>
<organism evidence="2 3">
    <name type="scientific">Mucilaginibacter pedocola</name>
    <dbReference type="NCBI Taxonomy" id="1792845"/>
    <lineage>
        <taxon>Bacteria</taxon>
        <taxon>Pseudomonadati</taxon>
        <taxon>Bacteroidota</taxon>
        <taxon>Sphingobacteriia</taxon>
        <taxon>Sphingobacteriales</taxon>
        <taxon>Sphingobacteriaceae</taxon>
        <taxon>Mucilaginibacter</taxon>
    </lineage>
</organism>
<proteinExistence type="predicted"/>
<dbReference type="EMBL" id="MBTF01000001">
    <property type="protein sequence ID" value="OOQ61776.1"/>
    <property type="molecule type" value="Genomic_DNA"/>
</dbReference>
<dbReference type="CDD" id="cd00085">
    <property type="entry name" value="HNHc"/>
    <property type="match status" value="1"/>
</dbReference>
<protein>
    <recommendedName>
        <fullName evidence="1">HNH nuclease domain-containing protein</fullName>
    </recommendedName>
</protein>
<accession>A0A1S9PLD5</accession>
<dbReference type="OrthoDB" id="799835at2"/>
<dbReference type="InterPro" id="IPR002711">
    <property type="entry name" value="HNH"/>
</dbReference>
<dbReference type="STRING" id="1792845.BC343_01525"/>
<dbReference type="Gene3D" id="1.10.30.50">
    <property type="match status" value="1"/>
</dbReference>
<dbReference type="SMART" id="SM00507">
    <property type="entry name" value="HNHc"/>
    <property type="match status" value="1"/>
</dbReference>
<dbReference type="Proteomes" id="UP000189739">
    <property type="component" value="Unassembled WGS sequence"/>
</dbReference>
<feature type="domain" description="HNH nuclease" evidence="1">
    <location>
        <begin position="145"/>
        <end position="201"/>
    </location>
</feature>
<dbReference type="GO" id="GO:0004519">
    <property type="term" value="F:endonuclease activity"/>
    <property type="evidence" value="ECO:0007669"/>
    <property type="project" value="InterPro"/>
</dbReference>
<dbReference type="GO" id="GO:0003676">
    <property type="term" value="F:nucleic acid binding"/>
    <property type="evidence" value="ECO:0007669"/>
    <property type="project" value="InterPro"/>
</dbReference>
<gene>
    <name evidence="2" type="ORF">BC343_01525</name>
</gene>
<dbReference type="Pfam" id="PF01844">
    <property type="entry name" value="HNH"/>
    <property type="match status" value="1"/>
</dbReference>
<name>A0A1S9PLD5_9SPHI</name>